<dbReference type="Proteomes" id="UP000295560">
    <property type="component" value="Unassembled WGS sequence"/>
</dbReference>
<dbReference type="PANTHER" id="PTHR48081">
    <property type="entry name" value="AB HYDROLASE SUPERFAMILY PROTEIN C4A8.06C"/>
    <property type="match status" value="1"/>
</dbReference>
<protein>
    <submittedName>
        <fullName evidence="3">Prolyl oligopeptidase family protein</fullName>
    </submittedName>
</protein>
<name>A0A4R1HJQ4_PSEEN</name>
<evidence type="ECO:0000313" key="3">
    <source>
        <dbReference type="EMBL" id="TCK21221.1"/>
    </source>
</evidence>
<comment type="caution">
    <text evidence="3">The sequence shown here is derived from an EMBL/GenBank/DDBJ whole genome shotgun (WGS) entry which is preliminary data.</text>
</comment>
<dbReference type="Gene3D" id="3.40.50.1820">
    <property type="entry name" value="alpha/beta hydrolase"/>
    <property type="match status" value="1"/>
</dbReference>
<organism evidence="3 4">
    <name type="scientific">Pseudonocardia endophytica</name>
    <dbReference type="NCBI Taxonomy" id="401976"/>
    <lineage>
        <taxon>Bacteria</taxon>
        <taxon>Bacillati</taxon>
        <taxon>Actinomycetota</taxon>
        <taxon>Actinomycetes</taxon>
        <taxon>Pseudonocardiales</taxon>
        <taxon>Pseudonocardiaceae</taxon>
        <taxon>Pseudonocardia</taxon>
    </lineage>
</organism>
<reference evidence="3 4" key="1">
    <citation type="submission" date="2019-03" db="EMBL/GenBank/DDBJ databases">
        <title>Sequencing the genomes of 1000 actinobacteria strains.</title>
        <authorList>
            <person name="Klenk H.-P."/>
        </authorList>
    </citation>
    <scope>NUCLEOTIDE SEQUENCE [LARGE SCALE GENOMIC DNA]</scope>
    <source>
        <strain evidence="3 4">DSM 44969</strain>
    </source>
</reference>
<proteinExistence type="predicted"/>
<dbReference type="GO" id="GO:0016787">
    <property type="term" value="F:hydrolase activity"/>
    <property type="evidence" value="ECO:0007669"/>
    <property type="project" value="UniProtKB-KW"/>
</dbReference>
<dbReference type="InterPro" id="IPR049492">
    <property type="entry name" value="BD-FAE-like_dom"/>
</dbReference>
<feature type="domain" description="BD-FAE-like" evidence="2">
    <location>
        <begin position="79"/>
        <end position="265"/>
    </location>
</feature>
<evidence type="ECO:0000256" key="1">
    <source>
        <dbReference type="ARBA" id="ARBA00022801"/>
    </source>
</evidence>
<dbReference type="InterPro" id="IPR050300">
    <property type="entry name" value="GDXG_lipolytic_enzyme"/>
</dbReference>
<dbReference type="InterPro" id="IPR029058">
    <property type="entry name" value="AB_hydrolase_fold"/>
</dbReference>
<dbReference type="SUPFAM" id="SSF53474">
    <property type="entry name" value="alpha/beta-Hydrolases"/>
    <property type="match status" value="1"/>
</dbReference>
<sequence length="307" mass="31566">MQVGACHDPDMQDRGGPCRTPISRRRFGALALAALPAIAACGVRAPERPAVAEPTGPQKVPYGGDPSQFGEYTAPTGTGVAKGLVVIVHGGYWRSQFGLDLGRPLAAALVSAGWAAWNVEYRRVGDGGGWTSTFDDVALAMDHVSQFASARIPADKIFALGHSAGGHLAAWLAARPGLPPGSPGANPQVTLNGVVSQAGVLDLASAVRLGDGAVVDLLGGTPQSAPDRYTIASPIQRVPLQVPTICVHGTADEVVPISQSESFVQRAKAAGDRSELVRVDGADHGALIDVRSPGWTASLAALDRLAA</sequence>
<keyword evidence="1" id="KW-0378">Hydrolase</keyword>
<evidence type="ECO:0000259" key="2">
    <source>
        <dbReference type="Pfam" id="PF20434"/>
    </source>
</evidence>
<dbReference type="EMBL" id="SMFZ01000002">
    <property type="protein sequence ID" value="TCK21221.1"/>
    <property type="molecule type" value="Genomic_DNA"/>
</dbReference>
<dbReference type="AlphaFoldDB" id="A0A4R1HJQ4"/>
<keyword evidence="4" id="KW-1185">Reference proteome</keyword>
<gene>
    <name evidence="3" type="ORF">EV378_5201</name>
</gene>
<evidence type="ECO:0000313" key="4">
    <source>
        <dbReference type="Proteomes" id="UP000295560"/>
    </source>
</evidence>
<accession>A0A4R1HJQ4</accession>
<dbReference type="Pfam" id="PF20434">
    <property type="entry name" value="BD-FAE"/>
    <property type="match status" value="1"/>
</dbReference>